<dbReference type="InterPro" id="IPR020476">
    <property type="entry name" value="Nudix_hydrolase"/>
</dbReference>
<accession>A0A561T0D3</accession>
<dbReference type="GO" id="GO:0016787">
    <property type="term" value="F:hydrolase activity"/>
    <property type="evidence" value="ECO:0007669"/>
    <property type="project" value="UniProtKB-KW"/>
</dbReference>
<evidence type="ECO:0000313" key="4">
    <source>
        <dbReference type="EMBL" id="TWF80545.1"/>
    </source>
</evidence>
<dbReference type="Pfam" id="PF00293">
    <property type="entry name" value="NUDIX"/>
    <property type="match status" value="1"/>
</dbReference>
<evidence type="ECO:0000313" key="5">
    <source>
        <dbReference type="Proteomes" id="UP000321261"/>
    </source>
</evidence>
<gene>
    <name evidence="4" type="ORF">FHX44_116488</name>
</gene>
<dbReference type="Proteomes" id="UP000321261">
    <property type="component" value="Unassembled WGS sequence"/>
</dbReference>
<dbReference type="PROSITE" id="PS51462">
    <property type="entry name" value="NUDIX"/>
    <property type="match status" value="1"/>
</dbReference>
<dbReference type="EMBL" id="VIWU01000001">
    <property type="protein sequence ID" value="TWF80545.1"/>
    <property type="molecule type" value="Genomic_DNA"/>
</dbReference>
<dbReference type="InterPro" id="IPR000086">
    <property type="entry name" value="NUDIX_hydrolase_dom"/>
</dbReference>
<protein>
    <submittedName>
        <fullName evidence="4">ADP-ribose pyrophosphatase YjhB (NUDIX family)</fullName>
    </submittedName>
</protein>
<dbReference type="InterPro" id="IPR015797">
    <property type="entry name" value="NUDIX_hydrolase-like_dom_sf"/>
</dbReference>
<keyword evidence="2" id="KW-0378">Hydrolase</keyword>
<dbReference type="SUPFAM" id="SSF55811">
    <property type="entry name" value="Nudix"/>
    <property type="match status" value="1"/>
</dbReference>
<dbReference type="PANTHER" id="PTHR43046">
    <property type="entry name" value="GDP-MANNOSE MANNOSYL HYDROLASE"/>
    <property type="match status" value="1"/>
</dbReference>
<comment type="caution">
    <text evidence="4">The sequence shown here is derived from an EMBL/GenBank/DDBJ whole genome shotgun (WGS) entry which is preliminary data.</text>
</comment>
<keyword evidence="5" id="KW-1185">Reference proteome</keyword>
<dbReference type="AlphaFoldDB" id="A0A561T0D3"/>
<evidence type="ECO:0000256" key="2">
    <source>
        <dbReference type="ARBA" id="ARBA00022801"/>
    </source>
</evidence>
<comment type="cofactor">
    <cofactor evidence="1">
        <name>Mg(2+)</name>
        <dbReference type="ChEBI" id="CHEBI:18420"/>
    </cofactor>
</comment>
<evidence type="ECO:0000256" key="1">
    <source>
        <dbReference type="ARBA" id="ARBA00001946"/>
    </source>
</evidence>
<dbReference type="RefSeq" id="WP_147259202.1">
    <property type="nucleotide sequence ID" value="NZ_VIWU01000001.1"/>
</dbReference>
<dbReference type="PANTHER" id="PTHR43046:SF16">
    <property type="entry name" value="ADP-RIBOSE PYROPHOSPHATASE YJHB-RELATED"/>
    <property type="match status" value="1"/>
</dbReference>
<organism evidence="4 5">
    <name type="scientific">Pseudonocardia hierapolitana</name>
    <dbReference type="NCBI Taxonomy" id="1128676"/>
    <lineage>
        <taxon>Bacteria</taxon>
        <taxon>Bacillati</taxon>
        <taxon>Actinomycetota</taxon>
        <taxon>Actinomycetes</taxon>
        <taxon>Pseudonocardiales</taxon>
        <taxon>Pseudonocardiaceae</taxon>
        <taxon>Pseudonocardia</taxon>
    </lineage>
</organism>
<evidence type="ECO:0000259" key="3">
    <source>
        <dbReference type="PROSITE" id="PS51462"/>
    </source>
</evidence>
<name>A0A561T0D3_9PSEU</name>
<dbReference type="CDD" id="cd02883">
    <property type="entry name" value="NUDIX_Hydrolase"/>
    <property type="match status" value="1"/>
</dbReference>
<reference evidence="4 5" key="1">
    <citation type="submission" date="2019-06" db="EMBL/GenBank/DDBJ databases">
        <title>Sequencing the genomes of 1000 actinobacteria strains.</title>
        <authorList>
            <person name="Klenk H.-P."/>
        </authorList>
    </citation>
    <scope>NUCLEOTIDE SEQUENCE [LARGE SCALE GENOMIC DNA]</scope>
    <source>
        <strain evidence="4 5">DSM 45671</strain>
    </source>
</reference>
<sequence>MSRQEFFHDPGAPPAELVAPSVFAAVRDDHGRLLLVRRVDNGKWELPGGQVDVGDTAVGALQREVAEESGIVIGVLGVSGVYTDPGHVIRSVAGRVRQPFTVCYHAEPSSGSTSPRPDQVETSDAAWIDPARLDTLPVHPAMRLWIGDALDRWPGRSVVR</sequence>
<feature type="domain" description="Nudix hydrolase" evidence="3">
    <location>
        <begin position="16"/>
        <end position="150"/>
    </location>
</feature>
<dbReference type="PRINTS" id="PR00502">
    <property type="entry name" value="NUDIXFAMILY"/>
</dbReference>
<dbReference type="OrthoDB" id="9814308at2"/>
<proteinExistence type="predicted"/>
<dbReference type="Gene3D" id="3.90.79.10">
    <property type="entry name" value="Nucleoside Triphosphate Pyrophosphohydrolase"/>
    <property type="match status" value="1"/>
</dbReference>